<protein>
    <submittedName>
        <fullName evidence="3">Uncharacterized protein</fullName>
    </submittedName>
</protein>
<evidence type="ECO:0000256" key="1">
    <source>
        <dbReference type="SAM" id="MobiDB-lite"/>
    </source>
</evidence>
<feature type="region of interest" description="Disordered" evidence="1">
    <location>
        <begin position="172"/>
        <end position="213"/>
    </location>
</feature>
<evidence type="ECO:0000313" key="3">
    <source>
        <dbReference type="WBParaSite" id="PDA_v2.g903.t1"/>
    </source>
</evidence>
<name>A0A914QYQ7_9BILA</name>
<dbReference type="Proteomes" id="UP000887578">
    <property type="component" value="Unplaced"/>
</dbReference>
<evidence type="ECO:0000313" key="2">
    <source>
        <dbReference type="Proteomes" id="UP000887578"/>
    </source>
</evidence>
<organism evidence="2 3">
    <name type="scientific">Panagrolaimus davidi</name>
    <dbReference type="NCBI Taxonomy" id="227884"/>
    <lineage>
        <taxon>Eukaryota</taxon>
        <taxon>Metazoa</taxon>
        <taxon>Ecdysozoa</taxon>
        <taxon>Nematoda</taxon>
        <taxon>Chromadorea</taxon>
        <taxon>Rhabditida</taxon>
        <taxon>Tylenchina</taxon>
        <taxon>Panagrolaimomorpha</taxon>
        <taxon>Panagrolaimoidea</taxon>
        <taxon>Panagrolaimidae</taxon>
        <taxon>Panagrolaimus</taxon>
    </lineage>
</organism>
<dbReference type="WBParaSite" id="PDA_v2.g903.t1">
    <property type="protein sequence ID" value="PDA_v2.g903.t1"/>
    <property type="gene ID" value="PDA_v2.g903"/>
</dbReference>
<proteinExistence type="predicted"/>
<dbReference type="AlphaFoldDB" id="A0A914QYQ7"/>
<accession>A0A914QYQ7</accession>
<reference evidence="3" key="1">
    <citation type="submission" date="2022-11" db="UniProtKB">
        <authorList>
            <consortium name="WormBaseParasite"/>
        </authorList>
    </citation>
    <scope>IDENTIFICATION</scope>
</reference>
<feature type="compositionally biased region" description="Low complexity" evidence="1">
    <location>
        <begin position="182"/>
        <end position="191"/>
    </location>
</feature>
<sequence length="213" mass="24795">MAFYDRLNDANPSTRGIFELAIKMLEAARPYKSHETAEIFDSRFSDGRTTVIANPDDPPICFDHQQRAYDKLEKECNKINEIETAKMIQKYPHIFTVYEDPITGKIVDNRPTTFRDYLLNEKRPNFIGPRAKNSQLPPGVTYLDYTSYFLRTTTPFNWRKKYNPEFYPVLLEQHEDEPLPQQPDNEPQQPQNAPPQPDNDDDLPQSDDPLGLN</sequence>
<keyword evidence="2" id="KW-1185">Reference proteome</keyword>